<proteinExistence type="predicted"/>
<name>A0A4V1D1I8_9BACT</name>
<dbReference type="InterPro" id="IPR032222">
    <property type="entry name" value="DUF5041"/>
</dbReference>
<dbReference type="Pfam" id="PF16444">
    <property type="entry name" value="DUF5041"/>
    <property type="match status" value="1"/>
</dbReference>
<protein>
    <submittedName>
        <fullName evidence="1">DUF5041 domain-containing protein</fullName>
    </submittedName>
</protein>
<keyword evidence="2" id="KW-1185">Reference proteome</keyword>
<reference evidence="1 2" key="1">
    <citation type="submission" date="2019-02" db="EMBL/GenBank/DDBJ databases">
        <title>Isolation and identification of novel species under the genus Muribaculum.</title>
        <authorList>
            <person name="Miyake S."/>
            <person name="Ding Y."/>
            <person name="Low A."/>
            <person name="Soh M."/>
            <person name="Seedorf H."/>
        </authorList>
    </citation>
    <scope>NUCLEOTIDE SEQUENCE [LARGE SCALE GENOMIC DNA]</scope>
    <source>
        <strain evidence="1 2">TLL-A4</strain>
    </source>
</reference>
<dbReference type="KEGG" id="mgod:E7746_05335"/>
<dbReference type="OrthoDB" id="1086461at2"/>
<dbReference type="AlphaFoldDB" id="A0A4V1D1I8"/>
<sequence length="226" mass="25720">MNRLISIFACLCIMSSIVGGRELHLKTTSFEDYIPLLENAGFHLESFDISDLADSSYYIQLQIREYEAGKTDFKTNMIPYALYNRTMASEFKDTIIPAEEMAVPEKGIYTLGRKVNIGLRSVTDSTKAVLMDIPKIGTMPLSLKMRKVHNPDTGDDIMIEYNTRPFKVDSIRINDFTPLVWAGSFWWDDDFKIFRSCGEKEISSLSSEIVDNSPHYYVIGIVVTPK</sequence>
<gene>
    <name evidence="1" type="ORF">E7746_05335</name>
</gene>
<evidence type="ECO:0000313" key="1">
    <source>
        <dbReference type="EMBL" id="QCD35357.1"/>
    </source>
</evidence>
<organism evidence="1 2">
    <name type="scientific">Muribaculum gordoncarteri</name>
    <dbReference type="NCBI Taxonomy" id="2530390"/>
    <lineage>
        <taxon>Bacteria</taxon>
        <taxon>Pseudomonadati</taxon>
        <taxon>Bacteroidota</taxon>
        <taxon>Bacteroidia</taxon>
        <taxon>Bacteroidales</taxon>
        <taxon>Muribaculaceae</taxon>
        <taxon>Muribaculum</taxon>
    </lineage>
</organism>
<dbReference type="EMBL" id="CP039393">
    <property type="protein sequence ID" value="QCD35357.1"/>
    <property type="molecule type" value="Genomic_DNA"/>
</dbReference>
<evidence type="ECO:0000313" key="2">
    <source>
        <dbReference type="Proteomes" id="UP000297031"/>
    </source>
</evidence>
<accession>A0A4V1D1I8</accession>
<dbReference type="Proteomes" id="UP000297031">
    <property type="component" value="Chromosome"/>
</dbReference>